<keyword evidence="2" id="KW-1185">Reference proteome</keyword>
<dbReference type="Proteomes" id="UP000293823">
    <property type="component" value="Unassembled WGS sequence"/>
</dbReference>
<comment type="caution">
    <text evidence="1">The sequence shown here is derived from an EMBL/GenBank/DDBJ whole genome shotgun (WGS) entry which is preliminary data.</text>
</comment>
<organism evidence="1 2">
    <name type="scientific">Alternaria arborescens</name>
    <dbReference type="NCBI Taxonomy" id="156630"/>
    <lineage>
        <taxon>Eukaryota</taxon>
        <taxon>Fungi</taxon>
        <taxon>Dikarya</taxon>
        <taxon>Ascomycota</taxon>
        <taxon>Pezizomycotina</taxon>
        <taxon>Dothideomycetes</taxon>
        <taxon>Pleosporomycetidae</taxon>
        <taxon>Pleosporales</taxon>
        <taxon>Pleosporineae</taxon>
        <taxon>Pleosporaceae</taxon>
        <taxon>Alternaria</taxon>
        <taxon>Alternaria sect. Alternaria</taxon>
    </lineage>
</organism>
<sequence length="211" mass="22934">MIGGEIIAEEQVARLTKLPAPQQAYDALNSGAVKVFTTANFGGTSFTIETEDYASGQCHRLLTENYNKACWITWKLPLGTVMTMIELDKTPEKNQPVADTRGCGRTVKLVGTGKTHGNSLSAFSWTSVRPVKEKIEPVTISHDRSTCSMLYNEKKGVNYSTQAQPSKIALMEPATQELTIESTDATATSVKACLQSTVGSGCEKKESYDVQ</sequence>
<evidence type="ECO:0000313" key="2">
    <source>
        <dbReference type="Proteomes" id="UP000293823"/>
    </source>
</evidence>
<dbReference type="EMBL" id="PEJP01000056">
    <property type="protein sequence ID" value="RYO44890.1"/>
    <property type="molecule type" value="Genomic_DNA"/>
</dbReference>
<accession>A0A4Q4QNG2</accession>
<gene>
    <name evidence="1" type="ORF">AA0113_g10673</name>
</gene>
<protein>
    <submittedName>
        <fullName evidence="1">Uncharacterized protein</fullName>
    </submittedName>
</protein>
<evidence type="ECO:0000313" key="1">
    <source>
        <dbReference type="EMBL" id="RYO44890.1"/>
    </source>
</evidence>
<name>A0A4Q4QNG2_9PLEO</name>
<proteinExistence type="predicted"/>
<reference evidence="2" key="1">
    <citation type="journal article" date="2019" name="bioRxiv">
        <title>Genomics, evolutionary history and diagnostics of the Alternaria alternata species group including apple and Asian pear pathotypes.</title>
        <authorList>
            <person name="Armitage A.D."/>
            <person name="Cockerton H.M."/>
            <person name="Sreenivasaprasad S."/>
            <person name="Woodhall J.W."/>
            <person name="Lane C.R."/>
            <person name="Harrison R.J."/>
            <person name="Clarkson J.P."/>
        </authorList>
    </citation>
    <scope>NUCLEOTIDE SEQUENCE [LARGE SCALE GENOMIC DNA]</scope>
    <source>
        <strain evidence="2">RGR 97.0016</strain>
    </source>
</reference>
<dbReference type="AlphaFoldDB" id="A0A4Q4QNG2"/>
<dbReference type="OrthoDB" id="4692089at2759"/>